<dbReference type="PROSITE" id="PS51257">
    <property type="entry name" value="PROKAR_LIPOPROTEIN"/>
    <property type="match status" value="1"/>
</dbReference>
<comment type="similarity">
    <text evidence="1 2">Belongs to the OprB family.</text>
</comment>
<organism evidence="3 4">
    <name type="scientific">Gimesia alba</name>
    <dbReference type="NCBI Taxonomy" id="2527973"/>
    <lineage>
        <taxon>Bacteria</taxon>
        <taxon>Pseudomonadati</taxon>
        <taxon>Planctomycetota</taxon>
        <taxon>Planctomycetia</taxon>
        <taxon>Planctomycetales</taxon>
        <taxon>Planctomycetaceae</taxon>
        <taxon>Gimesia</taxon>
    </lineage>
</organism>
<dbReference type="GO" id="GO:0015288">
    <property type="term" value="F:porin activity"/>
    <property type="evidence" value="ECO:0007669"/>
    <property type="project" value="InterPro"/>
</dbReference>
<dbReference type="Gene3D" id="2.40.160.180">
    <property type="entry name" value="Carbohydrate-selective porin OprB"/>
    <property type="match status" value="1"/>
</dbReference>
<dbReference type="AlphaFoldDB" id="A0A517RP82"/>
<dbReference type="InterPro" id="IPR038673">
    <property type="entry name" value="OprB_sf"/>
</dbReference>
<feature type="signal peptide" evidence="2">
    <location>
        <begin position="1"/>
        <end position="22"/>
    </location>
</feature>
<feature type="chain" id="PRO_5022248696" evidence="2">
    <location>
        <begin position="23"/>
        <end position="483"/>
    </location>
</feature>
<dbReference type="GO" id="GO:0016020">
    <property type="term" value="C:membrane"/>
    <property type="evidence" value="ECO:0007669"/>
    <property type="project" value="InterPro"/>
</dbReference>
<dbReference type="EMBL" id="CP036269">
    <property type="protein sequence ID" value="QDT45688.1"/>
    <property type="molecule type" value="Genomic_DNA"/>
</dbReference>
<gene>
    <name evidence="3" type="ORF">Pan241w_58150</name>
</gene>
<dbReference type="GO" id="GO:0008643">
    <property type="term" value="P:carbohydrate transport"/>
    <property type="evidence" value="ECO:0007669"/>
    <property type="project" value="InterPro"/>
</dbReference>
<dbReference type="InterPro" id="IPR007049">
    <property type="entry name" value="Carb-sel_porin_OprB"/>
</dbReference>
<dbReference type="Pfam" id="PF04966">
    <property type="entry name" value="OprB"/>
    <property type="match status" value="1"/>
</dbReference>
<dbReference type="OrthoDB" id="177316at2"/>
<proteinExistence type="inferred from homology"/>
<evidence type="ECO:0000313" key="4">
    <source>
        <dbReference type="Proteomes" id="UP000317171"/>
    </source>
</evidence>
<dbReference type="RefSeq" id="WP_145222585.1">
    <property type="nucleotide sequence ID" value="NZ_CP036269.1"/>
</dbReference>
<evidence type="ECO:0000256" key="1">
    <source>
        <dbReference type="ARBA" id="ARBA00008769"/>
    </source>
</evidence>
<accession>A0A517RP82</accession>
<keyword evidence="4" id="KW-1185">Reference proteome</keyword>
<dbReference type="PANTHER" id="PTHR37944:SF1">
    <property type="entry name" value="PORIN B"/>
    <property type="match status" value="1"/>
</dbReference>
<dbReference type="Proteomes" id="UP000317171">
    <property type="component" value="Chromosome"/>
</dbReference>
<reference evidence="3 4" key="1">
    <citation type="submission" date="2019-02" db="EMBL/GenBank/DDBJ databases">
        <title>Deep-cultivation of Planctomycetes and their phenomic and genomic characterization uncovers novel biology.</title>
        <authorList>
            <person name="Wiegand S."/>
            <person name="Jogler M."/>
            <person name="Boedeker C."/>
            <person name="Pinto D."/>
            <person name="Vollmers J."/>
            <person name="Rivas-Marin E."/>
            <person name="Kohn T."/>
            <person name="Peeters S.H."/>
            <person name="Heuer A."/>
            <person name="Rast P."/>
            <person name="Oberbeckmann S."/>
            <person name="Bunk B."/>
            <person name="Jeske O."/>
            <person name="Meyerdierks A."/>
            <person name="Storesund J.E."/>
            <person name="Kallscheuer N."/>
            <person name="Luecker S."/>
            <person name="Lage O.M."/>
            <person name="Pohl T."/>
            <person name="Merkel B.J."/>
            <person name="Hornburger P."/>
            <person name="Mueller R.-W."/>
            <person name="Bruemmer F."/>
            <person name="Labrenz M."/>
            <person name="Spormann A.M."/>
            <person name="Op den Camp H."/>
            <person name="Overmann J."/>
            <person name="Amann R."/>
            <person name="Jetten M.S.M."/>
            <person name="Mascher T."/>
            <person name="Medema M.H."/>
            <person name="Devos D.P."/>
            <person name="Kaster A.-K."/>
            <person name="Ovreas L."/>
            <person name="Rohde M."/>
            <person name="Galperin M.Y."/>
            <person name="Jogler C."/>
        </authorList>
    </citation>
    <scope>NUCLEOTIDE SEQUENCE [LARGE SCALE GENOMIC DNA]</scope>
    <source>
        <strain evidence="3 4">Pan241w</strain>
    </source>
</reference>
<evidence type="ECO:0000313" key="3">
    <source>
        <dbReference type="EMBL" id="QDT45688.1"/>
    </source>
</evidence>
<name>A0A517RP82_9PLAN</name>
<evidence type="ECO:0000256" key="2">
    <source>
        <dbReference type="RuleBase" id="RU363072"/>
    </source>
</evidence>
<dbReference type="PANTHER" id="PTHR37944">
    <property type="entry name" value="PORIN B"/>
    <property type="match status" value="1"/>
</dbReference>
<protein>
    <submittedName>
        <fullName evidence="3">Carbohydrate-selective porin, OprB family</fullName>
    </submittedName>
</protein>
<keyword evidence="2" id="KW-0732">Signal</keyword>
<dbReference type="InterPro" id="IPR052932">
    <property type="entry name" value="OprB_Porin"/>
</dbReference>
<sequence length="483" mass="52415" precursor="true">MKSAAISFALLSMSLSCPPVLAGEQVEFSVSESSIPFFETTVKSNEPFDDAGLAPISYSESQETCCDSPDDCCLGDECVAAADCGYACSESLFSREYLTGDLFGARSRLAEHGVIADIQLTQFYQGVASGGRRRRFLYGGKGDYIFTFQGEKLGLNKGFSAILHAETRFGDDINTSAGALSLPNASMLFPLPGQHQTAITNLMFIQALSENFALTAGKYNLLDLWNMIYPNTGRGINGFMNVSLIAPTPIVRTTNLSINGAGALGLHEGQVQSALLVYDTTNSSTTVGLDDLFDEGAVVLGYGRIFTEWRGHPGSHALLGNWSSRTYTSVDPTSWTVIPGQGVVAAGQKTGSWTLSYILDQVLWADCFNDKRNVRLMSQWMLADGNPNPYSWSGNIALQARGLFRCRKQDSMGIGYFYDALSGNYKSLVSPIVAARDIQGVEFYYNAALTPWFYLTADLQVLEDANAADDTSVLPGLRANLRF</sequence>
<dbReference type="KEGG" id="gaz:Pan241w_58150"/>